<proteinExistence type="predicted"/>
<protein>
    <submittedName>
        <fullName evidence="2">Uncharacterized protein</fullName>
    </submittedName>
</protein>
<organism evidence="2 3">
    <name type="scientific">Macrophomina phaseolina</name>
    <dbReference type="NCBI Taxonomy" id="35725"/>
    <lineage>
        <taxon>Eukaryota</taxon>
        <taxon>Fungi</taxon>
        <taxon>Dikarya</taxon>
        <taxon>Ascomycota</taxon>
        <taxon>Pezizomycotina</taxon>
        <taxon>Dothideomycetes</taxon>
        <taxon>Dothideomycetes incertae sedis</taxon>
        <taxon>Botryosphaeriales</taxon>
        <taxon>Botryosphaeriaceae</taxon>
        <taxon>Macrophomina</taxon>
    </lineage>
</organism>
<dbReference type="Proteomes" id="UP000774617">
    <property type="component" value="Unassembled WGS sequence"/>
</dbReference>
<feature type="compositionally biased region" description="Low complexity" evidence="1">
    <location>
        <begin position="145"/>
        <end position="155"/>
    </location>
</feature>
<sequence>MQASCAVACSMPVLPASACKLSSHSTAVDTRRQHARALSALRPWPWPQAPAPVAVRPGPRRSAPPWRRQMRLFAASMPHHSWRLSPSPKPSASQRGRRLVIPPRAIGSSPCPPQSPSPDTMPESIRLHRCPRPHRRDCSQPHMLARSSTAASTPSSRVYLARARLPPPSITIVARSPSRDHVCCYN</sequence>
<comment type="caution">
    <text evidence="2">The sequence shown here is derived from an EMBL/GenBank/DDBJ whole genome shotgun (WGS) entry which is preliminary data.</text>
</comment>
<evidence type="ECO:0000313" key="3">
    <source>
        <dbReference type="Proteomes" id="UP000774617"/>
    </source>
</evidence>
<name>A0ABQ8GVE3_9PEZI</name>
<gene>
    <name evidence="2" type="ORF">B0J12DRAFT_24196</name>
</gene>
<keyword evidence="3" id="KW-1185">Reference proteome</keyword>
<evidence type="ECO:0000256" key="1">
    <source>
        <dbReference type="SAM" id="MobiDB-lite"/>
    </source>
</evidence>
<dbReference type="EMBL" id="JAGTJR010000001">
    <property type="protein sequence ID" value="KAH7065053.1"/>
    <property type="molecule type" value="Genomic_DNA"/>
</dbReference>
<feature type="region of interest" description="Disordered" evidence="1">
    <location>
        <begin position="103"/>
        <end position="155"/>
    </location>
</feature>
<evidence type="ECO:0000313" key="2">
    <source>
        <dbReference type="EMBL" id="KAH7065053.1"/>
    </source>
</evidence>
<reference evidence="2 3" key="1">
    <citation type="journal article" date="2021" name="Nat. Commun.">
        <title>Genetic determinants of endophytism in the Arabidopsis root mycobiome.</title>
        <authorList>
            <person name="Mesny F."/>
            <person name="Miyauchi S."/>
            <person name="Thiergart T."/>
            <person name="Pickel B."/>
            <person name="Atanasova L."/>
            <person name="Karlsson M."/>
            <person name="Huettel B."/>
            <person name="Barry K.W."/>
            <person name="Haridas S."/>
            <person name="Chen C."/>
            <person name="Bauer D."/>
            <person name="Andreopoulos W."/>
            <person name="Pangilinan J."/>
            <person name="LaButti K."/>
            <person name="Riley R."/>
            <person name="Lipzen A."/>
            <person name="Clum A."/>
            <person name="Drula E."/>
            <person name="Henrissat B."/>
            <person name="Kohler A."/>
            <person name="Grigoriev I.V."/>
            <person name="Martin F.M."/>
            <person name="Hacquard S."/>
        </authorList>
    </citation>
    <scope>NUCLEOTIDE SEQUENCE [LARGE SCALE GENOMIC DNA]</scope>
    <source>
        <strain evidence="2 3">MPI-SDFR-AT-0080</strain>
    </source>
</reference>
<accession>A0ABQ8GVE3</accession>